<feature type="transmembrane region" description="Helical" evidence="1">
    <location>
        <begin position="127"/>
        <end position="146"/>
    </location>
</feature>
<evidence type="ECO:0000313" key="3">
    <source>
        <dbReference type="Proteomes" id="UP001519921"/>
    </source>
</evidence>
<keyword evidence="1" id="KW-0812">Transmembrane</keyword>
<evidence type="ECO:0000256" key="1">
    <source>
        <dbReference type="SAM" id="Phobius"/>
    </source>
</evidence>
<name>A0ABS7AQ21_9CLOT</name>
<evidence type="ECO:0000313" key="2">
    <source>
        <dbReference type="EMBL" id="MBW6410765.1"/>
    </source>
</evidence>
<feature type="transmembrane region" description="Helical" evidence="1">
    <location>
        <begin position="152"/>
        <end position="170"/>
    </location>
</feature>
<dbReference type="Proteomes" id="UP001519921">
    <property type="component" value="Unassembled WGS sequence"/>
</dbReference>
<organism evidence="2 3">
    <name type="scientific">Clostridium weizhouense</name>
    <dbReference type="NCBI Taxonomy" id="2859781"/>
    <lineage>
        <taxon>Bacteria</taxon>
        <taxon>Bacillati</taxon>
        <taxon>Bacillota</taxon>
        <taxon>Clostridia</taxon>
        <taxon>Eubacteriales</taxon>
        <taxon>Clostridiaceae</taxon>
        <taxon>Clostridium</taxon>
    </lineage>
</organism>
<keyword evidence="1" id="KW-0472">Membrane</keyword>
<sequence length="211" mass="24959">MTILDLLNQTYTNNKLIEKSLQIIKESYINLVNDNYELVLNEIGKLTVKMPSLEKKDEYIYKDISEYEYSLVMCMRISTIINEEGHKYVLAKFMEIYKDKLELFFKDVNNVDKLMEKVKNTKSKIDYITYFSIGGSILLGIFMFIFKELSNNVRYLLTLGVTLLFTVGLVEQFTKEAQIKKIVDAYISIIKTDWYRKELRRQYIFLCNFTG</sequence>
<gene>
    <name evidence="2" type="ORF">KYD98_11740</name>
</gene>
<evidence type="ECO:0008006" key="4">
    <source>
        <dbReference type="Google" id="ProtNLM"/>
    </source>
</evidence>
<dbReference type="EMBL" id="JAHXPT010000009">
    <property type="protein sequence ID" value="MBW6410765.1"/>
    <property type="molecule type" value="Genomic_DNA"/>
</dbReference>
<protein>
    <recommendedName>
        <fullName evidence="4">SMODS and SLOG-associating 2TM effector domain-containing protein</fullName>
    </recommendedName>
</protein>
<proteinExistence type="predicted"/>
<reference evidence="2 3" key="1">
    <citation type="submission" date="2021-07" db="EMBL/GenBank/DDBJ databases">
        <title>Clostridium weizhouense sp. nov., an anaerobic bacterium isolated from activated sludge of Petroleum wastewater.</title>
        <authorList>
            <person name="Li Q."/>
        </authorList>
    </citation>
    <scope>NUCLEOTIDE SEQUENCE [LARGE SCALE GENOMIC DNA]</scope>
    <source>
        <strain evidence="2 3">YB-6</strain>
    </source>
</reference>
<comment type="caution">
    <text evidence="2">The sequence shown here is derived from an EMBL/GenBank/DDBJ whole genome shotgun (WGS) entry which is preliminary data.</text>
</comment>
<keyword evidence="1" id="KW-1133">Transmembrane helix</keyword>
<dbReference type="RefSeq" id="WP_219780230.1">
    <property type="nucleotide sequence ID" value="NZ_JAHXPT010000009.1"/>
</dbReference>
<accession>A0ABS7AQ21</accession>
<keyword evidence="3" id="KW-1185">Reference proteome</keyword>